<dbReference type="Pfam" id="PF08901">
    <property type="entry name" value="DUF1847"/>
    <property type="match status" value="1"/>
</dbReference>
<accession>A0A329TRE7</accession>
<proteinExistence type="predicted"/>
<sequence>MYTCANCTVLACANNEPEKMPKNCPMRNASVMEAAHAGYDLPENHDFYVNCSAIEGLGYCQWPRLKETVEFCKRMGYHKLGLAFCKGLRKEARIVADLLRAQGFEVVSVICKTGGISKEEVGIPEEVKIHPGEFEAMCNPIAQAKLLNEQHTDFNIEVGLCVGHDSMFYKYSDAMVTTLVAKDRVLAHNPCGAIYCAEGYFKKRLE</sequence>
<dbReference type="EMBL" id="PRKZ01000001">
    <property type="protein sequence ID" value="RAW51875.1"/>
    <property type="molecule type" value="Genomic_DNA"/>
</dbReference>
<dbReference type="AlphaFoldDB" id="A0A329TRE7"/>
<gene>
    <name evidence="1" type="ORF">C4N25_00220</name>
</gene>
<evidence type="ECO:0000313" key="1">
    <source>
        <dbReference type="EMBL" id="RAW51875.1"/>
    </source>
</evidence>
<evidence type="ECO:0000313" key="2">
    <source>
        <dbReference type="Proteomes" id="UP000251634"/>
    </source>
</evidence>
<comment type="caution">
    <text evidence="1">The sequence shown here is derived from an EMBL/GenBank/DDBJ whole genome shotgun (WGS) entry which is preliminary data.</text>
</comment>
<protein>
    <submittedName>
        <fullName evidence="1">Metal-binding protein</fullName>
    </submittedName>
</protein>
<name>A0A329TRE7_9FIRM</name>
<dbReference type="Proteomes" id="UP000251634">
    <property type="component" value="Unassembled WGS sequence"/>
</dbReference>
<reference evidence="1 2" key="1">
    <citation type="submission" date="2018-02" db="EMBL/GenBank/DDBJ databases">
        <title>Complete genome sequencing of Faecalibacterium prausnitzii strains isolated from the human gut.</title>
        <authorList>
            <person name="Fitzgerald B.C."/>
            <person name="Shkoporov A.N."/>
            <person name="Ross P.R."/>
            <person name="Hill C."/>
        </authorList>
    </citation>
    <scope>NUCLEOTIDE SEQUENCE [LARGE SCALE GENOMIC DNA]</scope>
    <source>
        <strain evidence="1 2">APC942/8-14-2</strain>
    </source>
</reference>
<dbReference type="RefSeq" id="WP_112114513.1">
    <property type="nucleotide sequence ID" value="NZ_PRKZ01000001.1"/>
</dbReference>
<organism evidence="1 2">
    <name type="scientific">Faecalibacterium prausnitzii</name>
    <dbReference type="NCBI Taxonomy" id="853"/>
    <lineage>
        <taxon>Bacteria</taxon>
        <taxon>Bacillati</taxon>
        <taxon>Bacillota</taxon>
        <taxon>Clostridia</taxon>
        <taxon>Eubacteriales</taxon>
        <taxon>Oscillospiraceae</taxon>
        <taxon>Faecalibacterium</taxon>
    </lineage>
</organism>
<dbReference type="InterPro" id="IPR014997">
    <property type="entry name" value="DUF1847"/>
</dbReference>